<dbReference type="PANTHER" id="PTHR45527:SF1">
    <property type="entry name" value="FATTY ACID SYNTHASE"/>
    <property type="match status" value="1"/>
</dbReference>
<gene>
    <name evidence="6" type="ORF">IFO68_16340</name>
</gene>
<dbReference type="Pfam" id="PF13193">
    <property type="entry name" value="AMP-binding_C"/>
    <property type="match status" value="2"/>
</dbReference>
<dbReference type="PROSITE" id="PS00012">
    <property type="entry name" value="PHOSPHOPANTETHEINE"/>
    <property type="match status" value="3"/>
</dbReference>
<feature type="domain" description="Carrier" evidence="5">
    <location>
        <begin position="5067"/>
        <end position="5141"/>
    </location>
</feature>
<dbReference type="InterPro" id="IPR010071">
    <property type="entry name" value="AA_adenyl_dom"/>
</dbReference>
<evidence type="ECO:0000313" key="7">
    <source>
        <dbReference type="Proteomes" id="UP000649768"/>
    </source>
</evidence>
<dbReference type="InterPro" id="IPR036736">
    <property type="entry name" value="ACP-like_sf"/>
</dbReference>
<dbReference type="SUPFAM" id="SSF47336">
    <property type="entry name" value="ACP-like"/>
    <property type="match status" value="4"/>
</dbReference>
<accession>A0ABR9BPR7</accession>
<dbReference type="Pfam" id="PF00668">
    <property type="entry name" value="Condensation"/>
    <property type="match status" value="6"/>
</dbReference>
<dbReference type="InterPro" id="IPR010060">
    <property type="entry name" value="NRPS_synth"/>
</dbReference>
<dbReference type="PANTHER" id="PTHR45527">
    <property type="entry name" value="NONRIBOSOMAL PEPTIDE SYNTHETASE"/>
    <property type="match status" value="1"/>
</dbReference>
<evidence type="ECO:0000256" key="1">
    <source>
        <dbReference type="ARBA" id="ARBA00001957"/>
    </source>
</evidence>
<dbReference type="NCBIfam" id="TIGR01733">
    <property type="entry name" value="AA-adenyl-dom"/>
    <property type="match status" value="4"/>
</dbReference>
<evidence type="ECO:0000259" key="5">
    <source>
        <dbReference type="PROSITE" id="PS50075"/>
    </source>
</evidence>
<dbReference type="CDD" id="cd02440">
    <property type="entry name" value="AdoMet_MTases"/>
    <property type="match status" value="1"/>
</dbReference>
<dbReference type="InterPro" id="IPR001242">
    <property type="entry name" value="Condensation_dom"/>
</dbReference>
<comment type="caution">
    <text evidence="6">The sequence shown here is derived from an EMBL/GenBank/DDBJ whole genome shotgun (WGS) entry which is preliminary data.</text>
</comment>
<keyword evidence="4" id="KW-0677">Repeat</keyword>
<dbReference type="InterPro" id="IPR020845">
    <property type="entry name" value="AMP-binding_CS"/>
</dbReference>
<dbReference type="SUPFAM" id="SSF53335">
    <property type="entry name" value="S-adenosyl-L-methionine-dependent methyltransferases"/>
    <property type="match status" value="1"/>
</dbReference>
<keyword evidence="3" id="KW-0597">Phosphoprotein</keyword>
<dbReference type="CDD" id="cd12117">
    <property type="entry name" value="A_NRPS_Srf_like"/>
    <property type="match status" value="1"/>
</dbReference>
<dbReference type="CDD" id="cd19531">
    <property type="entry name" value="LCL_NRPS-like"/>
    <property type="match status" value="2"/>
</dbReference>
<dbReference type="CDD" id="cd17646">
    <property type="entry name" value="A_NRPS_AB3403-like"/>
    <property type="match status" value="1"/>
</dbReference>
<dbReference type="Gene3D" id="3.40.50.980">
    <property type="match status" value="8"/>
</dbReference>
<dbReference type="Gene3D" id="3.30.559.10">
    <property type="entry name" value="Chloramphenicol acetyltransferase-like domain"/>
    <property type="match status" value="5"/>
</dbReference>
<dbReference type="EMBL" id="JACYTP010000011">
    <property type="protein sequence ID" value="MBD8514253.1"/>
    <property type="molecule type" value="Genomic_DNA"/>
</dbReference>
<feature type="domain" description="Carrier" evidence="5">
    <location>
        <begin position="763"/>
        <end position="838"/>
    </location>
</feature>
<dbReference type="InterPro" id="IPR013217">
    <property type="entry name" value="Methyltransf_12"/>
</dbReference>
<proteinExistence type="predicted"/>
<dbReference type="SUPFAM" id="SSF52777">
    <property type="entry name" value="CoA-dependent acyltransferases"/>
    <property type="match status" value="11"/>
</dbReference>
<name>A0ABR9BPR7_9GAMM</name>
<dbReference type="InterPro" id="IPR000873">
    <property type="entry name" value="AMP-dep_synth/lig_dom"/>
</dbReference>
<dbReference type="InterPro" id="IPR020806">
    <property type="entry name" value="PKS_PP-bd"/>
</dbReference>
<dbReference type="CDD" id="cd05930">
    <property type="entry name" value="A_NRPS"/>
    <property type="match status" value="2"/>
</dbReference>
<dbReference type="SUPFAM" id="SSF56801">
    <property type="entry name" value="Acetyl-CoA synthetase-like"/>
    <property type="match status" value="4"/>
</dbReference>
<dbReference type="InterPro" id="IPR023213">
    <property type="entry name" value="CAT-like_dom_sf"/>
</dbReference>
<dbReference type="Pfam" id="PF08242">
    <property type="entry name" value="Methyltransf_12"/>
    <property type="match status" value="1"/>
</dbReference>
<dbReference type="Pfam" id="PF00550">
    <property type="entry name" value="PP-binding"/>
    <property type="match status" value="4"/>
</dbReference>
<reference evidence="6 7" key="1">
    <citation type="submission" date="2020-09" db="EMBL/GenBank/DDBJ databases">
        <title>Photobacterium sp. CAU 1568 isolated from sand of Sido Beach.</title>
        <authorList>
            <person name="Kim W."/>
        </authorList>
    </citation>
    <scope>NUCLEOTIDE SEQUENCE [LARGE SCALE GENOMIC DNA]</scope>
    <source>
        <strain evidence="6 7">CAU 1568</strain>
    </source>
</reference>
<dbReference type="InterPro" id="IPR045851">
    <property type="entry name" value="AMP-bd_C_sf"/>
</dbReference>
<dbReference type="RefSeq" id="WP_192016902.1">
    <property type="nucleotide sequence ID" value="NZ_JACYTP010000011.1"/>
</dbReference>
<dbReference type="Proteomes" id="UP000649768">
    <property type="component" value="Unassembled WGS sequence"/>
</dbReference>
<protein>
    <submittedName>
        <fullName evidence="6">Amino acid adenylation domain-containing protein</fullName>
    </submittedName>
</protein>
<dbReference type="InterPro" id="IPR029063">
    <property type="entry name" value="SAM-dependent_MTases_sf"/>
</dbReference>
<evidence type="ECO:0000256" key="4">
    <source>
        <dbReference type="ARBA" id="ARBA00022737"/>
    </source>
</evidence>
<dbReference type="InterPro" id="IPR009081">
    <property type="entry name" value="PP-bd_ACP"/>
</dbReference>
<organism evidence="6 7">
    <name type="scientific">Photobacterium arenosum</name>
    <dbReference type="NCBI Taxonomy" id="2774143"/>
    <lineage>
        <taxon>Bacteria</taxon>
        <taxon>Pseudomonadati</taxon>
        <taxon>Pseudomonadota</taxon>
        <taxon>Gammaproteobacteria</taxon>
        <taxon>Vibrionales</taxon>
        <taxon>Vibrionaceae</taxon>
        <taxon>Photobacterium</taxon>
    </lineage>
</organism>
<dbReference type="Pfam" id="PF00501">
    <property type="entry name" value="AMP-binding"/>
    <property type="match status" value="4"/>
</dbReference>
<comment type="cofactor">
    <cofactor evidence="1">
        <name>pantetheine 4'-phosphate</name>
        <dbReference type="ChEBI" id="CHEBI:47942"/>
    </cofactor>
</comment>
<dbReference type="SMART" id="SM00823">
    <property type="entry name" value="PKS_PP"/>
    <property type="match status" value="4"/>
</dbReference>
<evidence type="ECO:0000256" key="2">
    <source>
        <dbReference type="ARBA" id="ARBA00022450"/>
    </source>
</evidence>
<dbReference type="PROSITE" id="PS00455">
    <property type="entry name" value="AMP_BINDING"/>
    <property type="match status" value="4"/>
</dbReference>
<dbReference type="Gene3D" id="2.30.38.10">
    <property type="entry name" value="Luciferase, Domain 3"/>
    <property type="match status" value="4"/>
</dbReference>
<dbReference type="Gene3D" id="3.40.50.150">
    <property type="entry name" value="Vaccinia Virus protein VP39"/>
    <property type="match status" value="1"/>
</dbReference>
<sequence length="5615" mass="629585">MYNNLSNEYVLSDNNTDSYVLPTDITPFFSEGKDDEIYSGKSELSIELSGDKLSDILSICGGDIKKVNTFLKVIWHKILHVYSQDNCTVTLNYEKNDDSKDNFTWCSYDWGENESLLTVSLTENVTHSRVMSQNDIFGDEYCKNKVKPFFVIRNIFGKSEKPDFTVCQPIMVDIKIDNNNIEITMCFDKRYISLITATKLIELYESILNQIIQSPEKKHAELVCLSEKDCSQQLLDWGTVSQDFPLNVTAHKIFEMKVEENPEKIALVFQETSVTYRELNERANILAHRIQNNYLARFGKSVSEDTLIGLYFDRSIEMVISILAVLKAGGAYLPLSTDHPKAYLEQIISDVNLDLIIAHEFFSEDLNSILNNFDNHVEVINPILYGCENSDFINNPVSSSHCNSLAYVIFTSGTTGKPKGVMVEHKNLVNLICGQINTYNLTDNETVMWWPPYHFDGSVDVLFMTLLHGARLIIPSTESIHSIEQMRTLVKRYQVTHFAATPTYLSALGRGDFDASLKWVISAGEQCSQAIKDSWKERLVNVYGPTETTAVSVRSTDIGSSAEVNRIGRPVANAKLYVLNDNLQLLPQGAIGELYIGGAGVSRGYWNQPTLTADRFLNDPFATDEEIAKGYNRMYRTGDMVRWLFDGNLEYVSRKDLQVKIRGYRIELSEIESALLTYEGVKQAAVITQGQGEMKYLSAYLIGDDNTKLNISEIRNSLSEILPEYMLPSAFLQLDSLPVTLNGKLDWRALPVPVSNENHDITPPRNEKEKILCESLQHFLGYNKVGIHANFFEMGGNSIIAIRAAADWQEKLGIKVDVATIISQQSVAVIAENLGSELSASIVAQNLSSCPLSSSQKGLYFFEQLENGAKAYHVPQLIKLNKSVDLLLLQDCISILVERHAILRTCFGTVDNEEVQYLTDQWPSLNYTNTLTQKSFWEQVKKDIDAPFKLASEPGFRLCGYDVEGQRYLLFTWHHIACDGWSTEVFFNELSHIYKSLMDGECYQLPSLPISYFDYVVWQENQLTTDESKIHSDYWTDALSGAQDLIMPLTYPRPAVFDYKGGEEVFRLSELLSSQLKALARKYKVSLNTVMLSGFYILLSRLSGQYDITIGIPSDNREHRQTHGVMGLFVNPLPIRLQASAQVAISELIHSVHQSLTLGKAHQDLPFDKILNVAHTEREASKHPLFQVMFNGHDFLNGISNSEPLFQHIPMSEQAVQHYAQFDLNVTVGWAEKEIQGTFNFASSLFSRADIKRYVEMYRRVLQKIVAPESEYLSDVDMLEVGERQHLLGITKAQYTKVFVDSQLTVQQRFQEQVRRAPLAEAIEFDGHILTYQELYLKACQVANLLHSKCPSPHVGIYMTRSLEMVIAIWGTLFAGKAYVPMEPDQPHSRTELLANQAQVGLLLCNSDTYHQAMTISVESLLIDVNANPLSDSTHLSDRQYQSDSLAYIIFTSGSTGQPKGVMVAHQALTNRIDWMQRQYSLLASDTVLQKTPFSFDVSVWEFIWPLVAGAKLVIAKPGGHRDAHYLAELIQVKKITTLHFVPSMLRAMLDSGCWQGCDSVQRVFCSGEALSPELCDRFFHSGTRSELHNLYGPTEAAIDVSFWQCEPSKTYKTVPIGRPIQNIRLLVLDPDLNLVPTGCQGELYISGIGLAEGYCGQPELTAASFIASPFDELQGERLYKTGDLARWVAHSELETNGTVRPAYLEYLGRKDHQVKLRGHRIELGEIEHQINRLDGVQACAVVLKQVGDNDQLVVYHIGNAENTFIQTRLAEILPDYMVPKIYQAVDHFPLSANGKLNRKALLDVEINIETSAVSPETPEQAILCDIWKTVLGVESVSITDNFFALGGDSILSIQVVSLAKRRHLEFSVQDLFIAQTIEKLSEKIISKQTKVIESEVDGEQVLLPAQAHFFSSAHTDLTHYNQSMLLELSVHLTSEQLACIVSYLVSRHDVLRLHFHKKNEQWTGTYQTYTKVQLEQTWSVVSVQPDQISSYCENLQGSLSFSGPLFHFSLLEHEGKQLLFVTFHHLLVDGVSWRVLLADIDDLINQLPNSDLPFSLPNKTDSLQSWGKQLQTFATEQFFAKESEYWQRQSLEKLPKLPTDGDEPFEDTWRSINTFAFTLTDEQSRSLRERGAALYGLKENELLLIAAYLGINRWRGVKAFRVLMEAHGRETAETSLSLTETLGWFTSLYPVVLRTSSSQCVESVMKTLKEQLRAVPGNGLGYGVLRYINNAASALTDMPADQHYSSLMFNYLGQVDGITDQLNNIRAVSGTVLMSSHSEQGHPTRGDIALSNRRESQLMLNVLRRGQQYVLELGYSRSEYRDASIKQLADDILASVARIIEHCNTSSNRVLTQSDFSLAHIMQDEVEQLSARYPDLADIYDATPMQKGLFYHHLKGDAGGEYVSQIWMTLNGKWDESVYRSVWSDLVKRHEGFRTAFSDDGRYQLVLTHADIHCYIEDVKDLEPSRQQERLKAYLEKDKLQSFDFACPPLVRLAVFNLSDETQVLQVTYHHSILDGWSVSLMLTELLTLYKAKLEERCILLPEPAYPSYLQWLERQDSQKAMAYWKDVIGDISSATPLAIDKIPVVSTTQGARERRWQLDERDTEQLKVFARTHNTTLSVVVQAAWAYLLHRYSGEQRVMFGSANAGRPAEVEGIENTIGLMVNTLPVVVDCDNDLRISEWLKQIHDLGVERDRHGFLSLAEIQSCCELPEGEPLFETLVGIQNYPVDKALFGSRKEEQSQLSSQIWIDGIQSNEQTNYTVTLMVEPYDNLEFVIGYRAEQLNDNTVAAMVEHLQHILRVFMEQQPATIADLTMQSEQELEQLLAISRGHSQPYPEQLRINTLFEEYVELSPQHNAVKFGDLCLTYSELNRKANQLAHYLCQRGVAQGDWVGICITPQIDTIIAILAVIKAGAVYVPLDPAYPSGRIQFMLEDAGIKLLITDSECVSLLTAAASKGSTIILLDGDDRHGIDQCNTSNLPAPEKQSAAYVNYTSGSTGTPKGTVVEHHNVIRLVKNTNYIDLKPQTMMAFASNTSFDAVTFEIWGALLNGGTLIHIPKDCLVDPLALADKLRQESVTTLFVTTALFNLVSKEKPDCFACLETLLFGGEAVSTDAVQAILHHGKPQQLLHVYGPTEGTTFSTWYPVTEQTLRSYTTVPIGYALSNTSLYVLDEKQRLVPVGVPGELYIGGEGIVQGYHNRPGMNEKAFIHTQHDPSDRLYRTGDLVRRLEDGSLVFVGRADEQLKIRGYRIELGEVQSCLTELKGVSDAVVLAQTKDGPDAQEKELVAYMVLNEMLETNPLPKAEKTEQLLDSWQALYDNLYRHSDAENMFDTTGWNSSYTGQPLSADEMKEWQRHTVSRILSLSPQRIYEIGVGTGLLLLQLHSHCQHYSGIDLSGQAVERLRHLMSKNGISHVDLRQAEACNDSQRPIMAVDTVIINSVCQYFPSIHYFYDVIQSAIKAMDSTGCIFIGDVLNYRLMDVFHVELAHHRLGSDATLEELYSKASSSMAADNELYVSPEFFTALIDHCPEVVDIKVQLKTGFANNEMNQFRYDVCIYIDKAYSGDNSESVIAEHDWQQEPLPLNALQSMIQSPNDSDCLVIRGIRNSRLMAMPYLADIERELVSTGDINLAEQSAAENAVSAIHPGELAQMCEAIVSNASHWADYQITWSVTHGMKSVDLWLYKHPEKGYFHDRNLHNRHVTFSVLASNPGQSNNSSEQAKHIQQQLAVLLPSYMQPVRFNVVDKLPLTPNGKVNKQALLSHDLHRVPSGLYVAPQTNTEQKLAEIWQDLLQLNRVGCQDNFFELGGHSLLATRLISAIRKLWQVDIAIKAIFEAPTVGELAALIQQSGTSELPAITAMPREGLLELSFSQQRLCFIDQLGNAREQYNVPLAFRIEGNLNIQAMKYSLERIVERHEVLRTNIEIVDGKPYQRIRPAGCFELDVIDLSELAAQQQQISLEAIQKENNVRRFVLASELKLRAKIIKLSDTSHLMLITLHHIAADGWSIGIVIDEINAWYRNYTTPQASALPPLPVQYADFSQWQRKWLQGEVLDEQLSYWRHQLRGLPDVHQLPTDFSRQKTQSYHGGSINQTLGRQQLQGLKQLAADQGVSLFMVLHAAYVLLMHRYSGEQDIVIGTPVAGREQHELSPLIGFFVNNLVLRSRLDSVSDFTTLIQQSKQVLLEAYEHQQTPFEMLVEQLKPNRSLSHNPLFQVVLSLQNMQKSELMLQDCQVTPVETSLSRVSYDLVLHVSEEEDNLHLRWEFSTDLFKASRIRKMAGHFDEIVNEVTKQAVVPVSSVATSRWQQDHLHQQNIQKSMQFWKSQLTDAAHGRLYQDKLITPTTMTQAVKVSIDSDMTTELQMHAEQLNLSSAVILQACLGIALSCVTQQSNVLFGVYRGDNSSHGEKLAYLPAKLSVKAHSPFNELLDEYSQWLHLAQQHQGLSFSALKEGLNEGDELYQVGMSALQNVTIESLPEEGRPDIILQLEPEGQAIQGQLVFSGSQLAVTSAQRLATLFERVVKAVSENVNVMPSDIPLMNGQERDLCLNVWNATDTVWPDSLTLAEVFERHVRTNPDALAVTWDGGSLTYAQLNNRANQLASVLMAQHLAQTKTGLAPDTCIALVVERSPEMIISMLGVLKAGAAYVPIDPTIPADRLRFILDDTQAPLMITQSALLNAVTECLNGTDCSLVNVDDVIAEDILTGNPESMASSRNLAYVIYTSGTTGQPKGVMVEQFSVVNHAYGLAAKLGDAFSRVDFSTNYSFDLSVATNLCPLLTGATVAIYQGDQRNIHDYHQHLLQQKVTLVKSTPSLAEAAFTSIPMPECTLLLGGEALHPSLLNVLIVNFRQVFNEYGPTEATVAATITTISDKEAVTIGQAFPNVRLYCLNEELEPAPIGVPGELYIGGAGVARGYLNRPALTAQRFIDNPFVSLSDIQKGYTRLYRTGDFVRWTDTGHLDFIGRNDEQVKVRGFRVELGEIESALRSLPAINQATVVVRDTGKSSQLVAYVVVNSGEEASEAYLLGLLTSILPGHMLPSAIIRLEHMPLTANGKIDKRALPASDAEFSENFIAPTQHLEQVLCHIWQEVLGVEKVGVHDNFFRIGGESILCIQLVARLRREGFQLQVKDVFESPTVAGLAALLNQDAEEAEILSEQGVLAGEFDLLPVQAWFFDRQLANPHHFNQSFTVNLPAGVTQKSLEEALYALTEHHDMLRSRFVQQNDGSYRQFYSSDVSASVPTLQHWSLSGLSTEEQEERATAFQSGLNIEIGPLWQAAIVSDYDDGTTRLLFTFHHLVIDAVSCRTVGEHMKLLLTGQSLPSKGSSYRQWVEAVKQYARDNENEISYWQDVLADQAAYQLPEARKHRKLSLTQQETSQLLHIANKGFNTEINDLLLSALALSLSHAFKREANLITLEGHGRESIHDQIDVTQAVGWFTTHFPVRLTAYDTIAETIIRTKESLRTIPKKGLGFSSLNYQGSVANASLPAVGFNYLGQLDTGTTAEPSQDWQMKAEGLGMIIDKANQEALQLTIYGGVQQGVLTFECISLMSNETTDSVIQYFEQYLQQVISEASAKAYEGGQLTPSDVSADISLAHLRHLQGKFNVDEDTTIEPDAAPSKTIRI</sequence>
<keyword evidence="7" id="KW-1185">Reference proteome</keyword>
<feature type="domain" description="Carrier" evidence="5">
    <location>
        <begin position="1815"/>
        <end position="1889"/>
    </location>
</feature>
<evidence type="ECO:0000256" key="3">
    <source>
        <dbReference type="ARBA" id="ARBA00022553"/>
    </source>
</evidence>
<keyword evidence="2" id="KW-0596">Phosphopantetheine</keyword>
<dbReference type="Gene3D" id="1.10.1200.10">
    <property type="entry name" value="ACP-like"/>
    <property type="match status" value="4"/>
</dbReference>
<feature type="domain" description="Carrier" evidence="5">
    <location>
        <begin position="3773"/>
        <end position="3848"/>
    </location>
</feature>
<dbReference type="NCBIfam" id="TIGR01720">
    <property type="entry name" value="NRPS-para261"/>
    <property type="match status" value="1"/>
</dbReference>
<evidence type="ECO:0000313" key="6">
    <source>
        <dbReference type="EMBL" id="MBD8514253.1"/>
    </source>
</evidence>
<dbReference type="InterPro" id="IPR025110">
    <property type="entry name" value="AMP-bd_C"/>
</dbReference>
<dbReference type="Gene3D" id="3.30.559.30">
    <property type="entry name" value="Nonribosomal peptide synthetase, condensation domain"/>
    <property type="match status" value="6"/>
</dbReference>
<dbReference type="Gene3D" id="3.30.300.30">
    <property type="match status" value="5"/>
</dbReference>
<dbReference type="NCBIfam" id="NF003417">
    <property type="entry name" value="PRK04813.1"/>
    <property type="match status" value="5"/>
</dbReference>
<dbReference type="PROSITE" id="PS50075">
    <property type="entry name" value="CARRIER"/>
    <property type="match status" value="4"/>
</dbReference>
<dbReference type="InterPro" id="IPR006162">
    <property type="entry name" value="Ppantetheine_attach_site"/>
</dbReference>